<dbReference type="InterPro" id="IPR001214">
    <property type="entry name" value="SET_dom"/>
</dbReference>
<feature type="domain" description="SET" evidence="4">
    <location>
        <begin position="1"/>
        <end position="56"/>
    </location>
</feature>
<dbReference type="GO" id="GO:0052717">
    <property type="term" value="F:tRNA-specific adenosine-34 deaminase activity"/>
    <property type="evidence" value="ECO:0007669"/>
    <property type="project" value="TreeGrafter"/>
</dbReference>
<accession>A0A8K0NR77</accession>
<keyword evidence="7" id="KW-1185">Reference proteome</keyword>
<gene>
    <name evidence="6" type="ORF">FFLO_02523</name>
</gene>
<evidence type="ECO:0000313" key="6">
    <source>
        <dbReference type="EMBL" id="KAG7562051.1"/>
    </source>
</evidence>
<dbReference type="PANTHER" id="PTHR11079:SF156">
    <property type="entry name" value="INACTIVE TRNA-SPECIFIC ADENOSINE DEAMINASE-LIKE PROTEIN 3-RELATED"/>
    <property type="match status" value="1"/>
</dbReference>
<sequence>MAVGLGIASMFNHSPKPNVNFIRRAPTSKSPDVSPAMVFMTCRPIRKGEELFICYGQESKLWFSPDYGKAVAESTRGYEEEAAEAADAFLSGFEGLAEDTEEDVEHETTRARLDVQLVDPPKAVIESSLANLTETEAASENIFSELNVEQDNLKDEDEEKRARRREKKALQDEKTAKYQHKKAIRKADKSATTSAQSEVQLAPPVMTDASAQLEEPSYQAALQAMDLAPAIIVSVKDVETIKAEEVGQDEFEGEFGFAGWRSVKRVPGLSEGGEPALDSTLEIWAADLPAQLIGKLSQYIRKRQLVEDELSHLRRIYKNLSAGTTLIALYLTSKKSMSEVQADLADYDSELSDLKLVQKTVPARAAHSMKEVEHLRALWPVALRQRPIVASDLPWSADRKAWVKNGMQIVIDLAKRNRAQGELPVAVYAASPPLEAQLNEPDAIPPTPDIRASGVDTRKAARHPLRHATISCVTEIARLRTVSPFADIQATRNGAGYLLTSLSVFMSHEPCVMCVMALVHSRVKEVFYLSSAGGASNGGGFGGSYPVHSHSGLNHQMDLFDCSDLVSQADIDDITVADVVDL</sequence>
<dbReference type="Gene3D" id="3.40.140.10">
    <property type="entry name" value="Cytidine Deaminase, domain 2"/>
    <property type="match status" value="1"/>
</dbReference>
<feature type="domain" description="CMP/dCMP-type deaminase" evidence="5">
    <location>
        <begin position="401"/>
        <end position="544"/>
    </location>
</feature>
<keyword evidence="1" id="KW-0819">tRNA processing</keyword>
<comment type="similarity">
    <text evidence="2">Belongs to the cytidine and deoxycytidylate deaminase family. ADAT3 subfamily.</text>
</comment>
<dbReference type="EMBL" id="JABELV010000040">
    <property type="protein sequence ID" value="KAG7562051.1"/>
    <property type="molecule type" value="Genomic_DNA"/>
</dbReference>
<dbReference type="GO" id="GO:0008033">
    <property type="term" value="P:tRNA processing"/>
    <property type="evidence" value="ECO:0007669"/>
    <property type="project" value="UniProtKB-KW"/>
</dbReference>
<dbReference type="SUPFAM" id="SSF82199">
    <property type="entry name" value="SET domain"/>
    <property type="match status" value="1"/>
</dbReference>
<evidence type="ECO:0000256" key="1">
    <source>
        <dbReference type="ARBA" id="ARBA00022694"/>
    </source>
</evidence>
<dbReference type="CDD" id="cd01285">
    <property type="entry name" value="nucleoside_deaminase"/>
    <property type="match status" value="1"/>
</dbReference>
<feature type="compositionally biased region" description="Polar residues" evidence="3">
    <location>
        <begin position="190"/>
        <end position="199"/>
    </location>
</feature>
<reference evidence="6" key="1">
    <citation type="submission" date="2020-04" db="EMBL/GenBank/DDBJ databases">
        <title>Analysis of mating type loci in Filobasidium floriforme.</title>
        <authorList>
            <person name="Nowrousian M."/>
        </authorList>
    </citation>
    <scope>NUCLEOTIDE SEQUENCE</scope>
    <source>
        <strain evidence="6">CBS 6242</strain>
    </source>
</reference>
<proteinExistence type="inferred from homology"/>
<dbReference type="Proteomes" id="UP000812966">
    <property type="component" value="Unassembled WGS sequence"/>
</dbReference>
<comment type="caution">
    <text evidence="6">The sequence shown here is derived from an EMBL/GenBank/DDBJ whole genome shotgun (WGS) entry which is preliminary data.</text>
</comment>
<organism evidence="6 7">
    <name type="scientific">Filobasidium floriforme</name>
    <dbReference type="NCBI Taxonomy" id="5210"/>
    <lineage>
        <taxon>Eukaryota</taxon>
        <taxon>Fungi</taxon>
        <taxon>Dikarya</taxon>
        <taxon>Basidiomycota</taxon>
        <taxon>Agaricomycotina</taxon>
        <taxon>Tremellomycetes</taxon>
        <taxon>Filobasidiales</taxon>
        <taxon>Filobasidiaceae</taxon>
        <taxon>Filobasidium</taxon>
    </lineage>
</organism>
<name>A0A8K0NR77_9TREE</name>
<evidence type="ECO:0000313" key="7">
    <source>
        <dbReference type="Proteomes" id="UP000812966"/>
    </source>
</evidence>
<dbReference type="PROSITE" id="PS51747">
    <property type="entry name" value="CYT_DCMP_DEAMINASES_2"/>
    <property type="match status" value="1"/>
</dbReference>
<dbReference type="InterPro" id="IPR046341">
    <property type="entry name" value="SET_dom_sf"/>
</dbReference>
<dbReference type="Gene3D" id="2.170.270.10">
    <property type="entry name" value="SET domain"/>
    <property type="match status" value="1"/>
</dbReference>
<dbReference type="InterPro" id="IPR002125">
    <property type="entry name" value="CMP_dCMP_dom"/>
</dbReference>
<dbReference type="Pfam" id="PF00856">
    <property type="entry name" value="SET"/>
    <property type="match status" value="1"/>
</dbReference>
<evidence type="ECO:0008006" key="8">
    <source>
        <dbReference type="Google" id="ProtNLM"/>
    </source>
</evidence>
<dbReference type="AlphaFoldDB" id="A0A8K0NR77"/>
<dbReference type="Pfam" id="PF00383">
    <property type="entry name" value="dCMP_cyt_deam_1"/>
    <property type="match status" value="1"/>
</dbReference>
<evidence type="ECO:0000256" key="3">
    <source>
        <dbReference type="SAM" id="MobiDB-lite"/>
    </source>
</evidence>
<dbReference type="InterPro" id="IPR016193">
    <property type="entry name" value="Cytidine_deaminase-like"/>
</dbReference>
<feature type="region of interest" description="Disordered" evidence="3">
    <location>
        <begin position="149"/>
        <end position="203"/>
    </location>
</feature>
<dbReference type="PANTHER" id="PTHR11079">
    <property type="entry name" value="CYTOSINE DEAMINASE FAMILY MEMBER"/>
    <property type="match status" value="1"/>
</dbReference>
<dbReference type="PROSITE" id="PS50280">
    <property type="entry name" value="SET"/>
    <property type="match status" value="1"/>
</dbReference>
<evidence type="ECO:0000259" key="4">
    <source>
        <dbReference type="PROSITE" id="PS50280"/>
    </source>
</evidence>
<evidence type="ECO:0000259" key="5">
    <source>
        <dbReference type="PROSITE" id="PS51747"/>
    </source>
</evidence>
<protein>
    <recommendedName>
        <fullName evidence="8">CMP/dCMP-type deaminase domain-containing protein</fullName>
    </recommendedName>
</protein>
<dbReference type="GO" id="GO:0005634">
    <property type="term" value="C:nucleus"/>
    <property type="evidence" value="ECO:0007669"/>
    <property type="project" value="TreeGrafter"/>
</dbReference>
<dbReference type="GO" id="GO:0005737">
    <property type="term" value="C:cytoplasm"/>
    <property type="evidence" value="ECO:0007669"/>
    <property type="project" value="TreeGrafter"/>
</dbReference>
<evidence type="ECO:0000256" key="2">
    <source>
        <dbReference type="ARBA" id="ARBA00038160"/>
    </source>
</evidence>
<dbReference type="SUPFAM" id="SSF53927">
    <property type="entry name" value="Cytidine deaminase-like"/>
    <property type="match status" value="1"/>
</dbReference>